<reference evidence="9 10" key="1">
    <citation type="journal article" date="2019" name="Int. J. Syst. Evol. Microbiol.">
        <title>The Global Catalogue of Microorganisms (GCM) 10K type strain sequencing project: providing services to taxonomists for standard genome sequencing and annotation.</title>
        <authorList>
            <consortium name="The Broad Institute Genomics Platform"/>
            <consortium name="The Broad Institute Genome Sequencing Center for Infectious Disease"/>
            <person name="Wu L."/>
            <person name="Ma J."/>
        </authorList>
    </citation>
    <scope>NUCLEOTIDE SEQUENCE [LARGE SCALE GENOMIC DNA]</scope>
    <source>
        <strain evidence="9 10">JCM 13476</strain>
    </source>
</reference>
<protein>
    <recommendedName>
        <fullName evidence="8">Peptidase S24/S26A/S26B/S26C domain-containing protein</fullName>
    </recommendedName>
</protein>
<evidence type="ECO:0000313" key="9">
    <source>
        <dbReference type="EMBL" id="GAA0394943.1"/>
    </source>
</evidence>
<keyword evidence="6" id="KW-0742">SOS response</keyword>
<dbReference type="InterPro" id="IPR015927">
    <property type="entry name" value="Peptidase_S24_S26A/B/C"/>
</dbReference>
<dbReference type="InterPro" id="IPR039418">
    <property type="entry name" value="LexA-like"/>
</dbReference>
<dbReference type="CDD" id="cd06529">
    <property type="entry name" value="S24_LexA-like"/>
    <property type="match status" value="1"/>
</dbReference>
<evidence type="ECO:0000313" key="10">
    <source>
        <dbReference type="Proteomes" id="UP001500791"/>
    </source>
</evidence>
<dbReference type="SUPFAM" id="SSF51306">
    <property type="entry name" value="LexA/Signal peptidase"/>
    <property type="match status" value="1"/>
</dbReference>
<feature type="domain" description="Peptidase S24/S26A/S26B/S26C" evidence="8">
    <location>
        <begin position="21"/>
        <end position="137"/>
    </location>
</feature>
<dbReference type="NCBIfam" id="NF007621">
    <property type="entry name" value="PRK10276.1"/>
    <property type="match status" value="1"/>
</dbReference>
<evidence type="ECO:0000256" key="2">
    <source>
        <dbReference type="ARBA" id="ARBA00022763"/>
    </source>
</evidence>
<organism evidence="9 10">
    <name type="scientific">Brevundimonas terrae</name>
    <dbReference type="NCBI Taxonomy" id="363631"/>
    <lineage>
        <taxon>Bacteria</taxon>
        <taxon>Pseudomonadati</taxon>
        <taxon>Pseudomonadota</taxon>
        <taxon>Alphaproteobacteria</taxon>
        <taxon>Caulobacterales</taxon>
        <taxon>Caulobacteraceae</taxon>
        <taxon>Brevundimonas</taxon>
    </lineage>
</organism>
<dbReference type="Proteomes" id="UP001500791">
    <property type="component" value="Unassembled WGS sequence"/>
</dbReference>
<dbReference type="PRINTS" id="PR00726">
    <property type="entry name" value="LEXASERPTASE"/>
</dbReference>
<comment type="caution">
    <text evidence="9">The sequence shown here is derived from an EMBL/GenBank/DDBJ whole genome shotgun (WGS) entry which is preliminary data.</text>
</comment>
<dbReference type="EMBL" id="BAAAEJ010000007">
    <property type="protein sequence ID" value="GAA0394943.1"/>
    <property type="molecule type" value="Genomic_DNA"/>
</dbReference>
<evidence type="ECO:0000256" key="3">
    <source>
        <dbReference type="ARBA" id="ARBA00022801"/>
    </source>
</evidence>
<name>A0ABN0YGQ4_9CAUL</name>
<gene>
    <name evidence="9" type="ORF">GCM10009093_21920</name>
</gene>
<dbReference type="PANTHER" id="PTHR33516">
    <property type="entry name" value="LEXA REPRESSOR"/>
    <property type="match status" value="1"/>
</dbReference>
<evidence type="ECO:0000256" key="7">
    <source>
        <dbReference type="RuleBase" id="RU003991"/>
    </source>
</evidence>
<dbReference type="Pfam" id="PF00717">
    <property type="entry name" value="Peptidase_S24"/>
    <property type="match status" value="1"/>
</dbReference>
<evidence type="ECO:0000256" key="6">
    <source>
        <dbReference type="ARBA" id="ARBA00023236"/>
    </source>
</evidence>
<keyword evidence="4 7" id="KW-0068">Autocatalytic cleavage</keyword>
<dbReference type="InterPro" id="IPR036286">
    <property type="entry name" value="LexA/Signal_pep-like_sf"/>
</dbReference>
<dbReference type="Gene3D" id="2.10.109.10">
    <property type="entry name" value="Umud Fragment, subunit A"/>
    <property type="match status" value="1"/>
</dbReference>
<sequence>MEMMLRGAIPLMQVDPACLVPMMGAKVCAGFPSPADDYIEEALDPSRLIITNPVSTFLWRVTGCSMIERGILDGDFVVVDRSLTVKVGDVVVAIIDGQPSLKVVKRRAGRLVLDFANKAMGHLQLDETSEAIVWGVVTWSLTQHRKLS</sequence>
<comment type="similarity">
    <text evidence="1 7">Belongs to the peptidase S24 family.</text>
</comment>
<evidence type="ECO:0000256" key="4">
    <source>
        <dbReference type="ARBA" id="ARBA00022813"/>
    </source>
</evidence>
<evidence type="ECO:0000259" key="8">
    <source>
        <dbReference type="Pfam" id="PF00717"/>
    </source>
</evidence>
<evidence type="ECO:0000256" key="1">
    <source>
        <dbReference type="ARBA" id="ARBA00007484"/>
    </source>
</evidence>
<proteinExistence type="inferred from homology"/>
<dbReference type="InterPro" id="IPR006197">
    <property type="entry name" value="Peptidase_S24_LexA"/>
</dbReference>
<keyword evidence="5" id="KW-0234">DNA repair</keyword>
<keyword evidence="10" id="KW-1185">Reference proteome</keyword>
<keyword evidence="3 7" id="KW-0378">Hydrolase</keyword>
<accession>A0ABN0YGQ4</accession>
<keyword evidence="2" id="KW-0227">DNA damage</keyword>
<dbReference type="InterPro" id="IPR050077">
    <property type="entry name" value="LexA_repressor"/>
</dbReference>
<evidence type="ECO:0000256" key="5">
    <source>
        <dbReference type="ARBA" id="ARBA00023204"/>
    </source>
</evidence>
<dbReference type="PANTHER" id="PTHR33516:SF2">
    <property type="entry name" value="LEXA REPRESSOR-RELATED"/>
    <property type="match status" value="1"/>
</dbReference>